<dbReference type="InterPro" id="IPR036412">
    <property type="entry name" value="HAD-like_sf"/>
</dbReference>
<gene>
    <name evidence="2" type="primary">ga09123</name>
    <name evidence="2" type="ORF">PR202_ga09123</name>
</gene>
<comment type="subcellular location">
    <subcellularLocation>
        <location evidence="1">Membrane</location>
        <topology evidence="1">Multi-pass membrane protein</topology>
    </subcellularLocation>
</comment>
<dbReference type="GO" id="GO:0000166">
    <property type="term" value="F:nucleotide binding"/>
    <property type="evidence" value="ECO:0007669"/>
    <property type="project" value="InterPro"/>
</dbReference>
<dbReference type="PANTHER" id="PTHR42861">
    <property type="entry name" value="CALCIUM-TRANSPORTING ATPASE"/>
    <property type="match status" value="1"/>
</dbReference>
<comment type="caution">
    <text evidence="2">The sequence shown here is derived from an EMBL/GenBank/DDBJ whole genome shotgun (WGS) entry which is preliminary data.</text>
</comment>
<accession>A0AAV5C4D7</accession>
<reference evidence="2" key="2">
    <citation type="submission" date="2021-12" db="EMBL/GenBank/DDBJ databases">
        <title>Resequencing data analysis of finger millet.</title>
        <authorList>
            <person name="Hatakeyama M."/>
            <person name="Aluri S."/>
            <person name="Balachadran M.T."/>
            <person name="Sivarajan S.R."/>
            <person name="Poveda L."/>
            <person name="Shimizu-Inatsugi R."/>
            <person name="Schlapbach R."/>
            <person name="Sreeman S.M."/>
            <person name="Shimizu K.K."/>
        </authorList>
    </citation>
    <scope>NUCLEOTIDE SEQUENCE</scope>
</reference>
<protein>
    <submittedName>
        <fullName evidence="2">Uncharacterized protein</fullName>
    </submittedName>
</protein>
<proteinExistence type="predicted"/>
<dbReference type="Gene3D" id="3.40.50.1000">
    <property type="entry name" value="HAD superfamily/HAD-like"/>
    <property type="match status" value="1"/>
</dbReference>
<dbReference type="EMBL" id="BQKI01000004">
    <property type="protein sequence ID" value="GJM92637.1"/>
    <property type="molecule type" value="Genomic_DNA"/>
</dbReference>
<dbReference type="AlphaFoldDB" id="A0AAV5C4D7"/>
<evidence type="ECO:0000313" key="3">
    <source>
        <dbReference type="Proteomes" id="UP001054889"/>
    </source>
</evidence>
<dbReference type="InterPro" id="IPR023214">
    <property type="entry name" value="HAD_sf"/>
</dbReference>
<dbReference type="Proteomes" id="UP001054889">
    <property type="component" value="Unassembled WGS sequence"/>
</dbReference>
<name>A0AAV5C4D7_ELECO</name>
<dbReference type="SUPFAM" id="SSF81660">
    <property type="entry name" value="Metal cation-transporting ATPase, ATP-binding domain N"/>
    <property type="match status" value="1"/>
</dbReference>
<reference evidence="2" key="1">
    <citation type="journal article" date="2018" name="DNA Res.">
        <title>Multiple hybrid de novo genome assembly of finger millet, an orphan allotetraploid crop.</title>
        <authorList>
            <person name="Hatakeyama M."/>
            <person name="Aluri S."/>
            <person name="Balachadran M.T."/>
            <person name="Sivarajan S.R."/>
            <person name="Patrignani A."/>
            <person name="Gruter S."/>
            <person name="Poveda L."/>
            <person name="Shimizu-Inatsugi R."/>
            <person name="Baeten J."/>
            <person name="Francoijs K.J."/>
            <person name="Nataraja K.N."/>
            <person name="Reddy Y.A.N."/>
            <person name="Phadnis S."/>
            <person name="Ravikumar R.L."/>
            <person name="Schlapbach R."/>
            <person name="Sreeman S.M."/>
            <person name="Shimizu K.K."/>
        </authorList>
    </citation>
    <scope>NUCLEOTIDE SEQUENCE</scope>
</reference>
<dbReference type="GO" id="GO:0016020">
    <property type="term" value="C:membrane"/>
    <property type="evidence" value="ECO:0007669"/>
    <property type="project" value="UniProtKB-SubCell"/>
</dbReference>
<evidence type="ECO:0000313" key="2">
    <source>
        <dbReference type="EMBL" id="GJM92637.1"/>
    </source>
</evidence>
<sequence>MFGKEKRGAARTTSRLPGRWRTRTLVFRQNHHLLRQDGHAHHQPDVRCAGRGHAIQGRGEEVKKVRTFRVKGTTYDPVDSRIEGWPEAVEENLGMLARIAAVCNDANVSLSGQHYVASRMPMEAALKVSCCQWWDENSCRIATSEFDRIRKSMGVIVKSNSGKNHYWSRIHHVKRFLKQFEKCKAAGIRVIVITGDNKETAEAICMEIGVFSRNENLSTKSFTGREFMSLTDKKSKLRKEGGVTVLPG</sequence>
<dbReference type="Gene3D" id="3.40.1110.10">
    <property type="entry name" value="Calcium-transporting ATPase, cytoplasmic domain N"/>
    <property type="match status" value="1"/>
</dbReference>
<evidence type="ECO:0000256" key="1">
    <source>
        <dbReference type="ARBA" id="ARBA00004141"/>
    </source>
</evidence>
<dbReference type="SUPFAM" id="SSF56784">
    <property type="entry name" value="HAD-like"/>
    <property type="match status" value="1"/>
</dbReference>
<keyword evidence="3" id="KW-1185">Reference proteome</keyword>
<organism evidence="2 3">
    <name type="scientific">Eleusine coracana subsp. coracana</name>
    <dbReference type="NCBI Taxonomy" id="191504"/>
    <lineage>
        <taxon>Eukaryota</taxon>
        <taxon>Viridiplantae</taxon>
        <taxon>Streptophyta</taxon>
        <taxon>Embryophyta</taxon>
        <taxon>Tracheophyta</taxon>
        <taxon>Spermatophyta</taxon>
        <taxon>Magnoliopsida</taxon>
        <taxon>Liliopsida</taxon>
        <taxon>Poales</taxon>
        <taxon>Poaceae</taxon>
        <taxon>PACMAD clade</taxon>
        <taxon>Chloridoideae</taxon>
        <taxon>Cynodonteae</taxon>
        <taxon>Eleusininae</taxon>
        <taxon>Eleusine</taxon>
    </lineage>
</organism>
<dbReference type="InterPro" id="IPR023299">
    <property type="entry name" value="ATPase_P-typ_cyto_dom_N"/>
</dbReference>